<name>A0A0G1UAA3_9BACT</name>
<reference evidence="1 2" key="1">
    <citation type="journal article" date="2015" name="Nature">
        <title>rRNA introns, odd ribosomes, and small enigmatic genomes across a large radiation of phyla.</title>
        <authorList>
            <person name="Brown C.T."/>
            <person name="Hug L.A."/>
            <person name="Thomas B.C."/>
            <person name="Sharon I."/>
            <person name="Castelle C.J."/>
            <person name="Singh A."/>
            <person name="Wilkins M.J."/>
            <person name="Williams K.H."/>
            <person name="Banfield J.F."/>
        </authorList>
    </citation>
    <scope>NUCLEOTIDE SEQUENCE [LARGE SCALE GENOMIC DNA]</scope>
</reference>
<organism evidence="1 2">
    <name type="scientific">Candidatus Jorgensenbacteria bacterium GW2011_GWA1_48_11</name>
    <dbReference type="NCBI Taxonomy" id="1618660"/>
    <lineage>
        <taxon>Bacteria</taxon>
        <taxon>Candidatus Joergenseniibacteriota</taxon>
    </lineage>
</organism>
<accession>A0A0G1UAA3</accession>
<comment type="caution">
    <text evidence="1">The sequence shown here is derived from an EMBL/GenBank/DDBJ whole genome shotgun (WGS) entry which is preliminary data.</text>
</comment>
<proteinExistence type="predicted"/>
<evidence type="ECO:0000313" key="2">
    <source>
        <dbReference type="Proteomes" id="UP000034956"/>
    </source>
</evidence>
<gene>
    <name evidence="1" type="ORF">UY23_C0004G0031</name>
</gene>
<evidence type="ECO:0000313" key="1">
    <source>
        <dbReference type="EMBL" id="KKU91086.1"/>
    </source>
</evidence>
<dbReference type="Proteomes" id="UP000034956">
    <property type="component" value="Unassembled WGS sequence"/>
</dbReference>
<sequence>MRTKRDWDRVVVNLLADVIRARIFLRWLRAPLTVPETIGIREADTLLCEAGLGPENISCYDERLRRAAAALKRSSPRRRLRFTPRLI</sequence>
<protein>
    <submittedName>
        <fullName evidence="1">Uncharacterized protein</fullName>
    </submittedName>
</protein>
<dbReference type="AlphaFoldDB" id="A0A0G1UAA3"/>
<dbReference type="EMBL" id="LCPF01000004">
    <property type="protein sequence ID" value="KKU91086.1"/>
    <property type="molecule type" value="Genomic_DNA"/>
</dbReference>